<keyword evidence="4" id="KW-1003">Cell membrane</keyword>
<evidence type="ECO:0000256" key="9">
    <source>
        <dbReference type="ARBA" id="ARBA00022801"/>
    </source>
</evidence>
<keyword evidence="12" id="KW-0472">Membrane</keyword>
<keyword evidence="11" id="KW-0482">Metalloprotease</keyword>
<dbReference type="InterPro" id="IPR001930">
    <property type="entry name" value="Peptidase_M1"/>
</dbReference>
<dbReference type="GO" id="GO:0042277">
    <property type="term" value="F:peptide binding"/>
    <property type="evidence" value="ECO:0007669"/>
    <property type="project" value="TreeGrafter"/>
</dbReference>
<feature type="binding site" evidence="16">
    <location>
        <position position="376"/>
    </location>
    <ligand>
        <name>Zn(2+)</name>
        <dbReference type="ChEBI" id="CHEBI:29105"/>
        <note>catalytic</note>
    </ligand>
</feature>
<dbReference type="PANTHER" id="PTHR11533">
    <property type="entry name" value="PROTEASE M1 ZINC METALLOPROTEASE"/>
    <property type="match status" value="1"/>
</dbReference>
<evidence type="ECO:0000259" key="22">
    <source>
        <dbReference type="Pfam" id="PF17900"/>
    </source>
</evidence>
<dbReference type="GO" id="GO:0008270">
    <property type="term" value="F:zinc ion binding"/>
    <property type="evidence" value="ECO:0007669"/>
    <property type="project" value="InterPro"/>
</dbReference>
<reference evidence="23" key="1">
    <citation type="submission" date="2010-11" db="EMBL/GenBank/DDBJ databases">
        <title>Molecular cloning and characterization of APN3 gene from rice stem borer, Sesamia inferens.</title>
        <authorList>
            <person name="Ma W."/>
            <person name="Han L."/>
        </authorList>
    </citation>
    <scope>NUCLEOTIDE SEQUENCE</scope>
</reference>
<feature type="domain" description="ERAP1-like C-terminal" evidence="21">
    <location>
        <begin position="612"/>
        <end position="911"/>
    </location>
</feature>
<evidence type="ECO:0000256" key="15">
    <source>
        <dbReference type="PIRSR" id="PIRSR634016-1"/>
    </source>
</evidence>
<dbReference type="GO" id="GO:0098552">
    <property type="term" value="C:side of membrane"/>
    <property type="evidence" value="ECO:0007669"/>
    <property type="project" value="UniProtKB-KW"/>
</dbReference>
<evidence type="ECO:0000256" key="14">
    <source>
        <dbReference type="ARBA" id="ARBA00023288"/>
    </source>
</evidence>
<keyword evidence="3" id="KW-0031">Aminopeptidase</keyword>
<sequence>MAAIKLVVLSLACVCATALSDTAPVQVTRNTIFREERFEGEVFENVDAFNDIELSTDTVSPYRLPTTTAPSNYKVLWHIDLSTLRYYGSVSITLHATQANVNEIVIHSDHLTLTSVQLTLGTAVVPTTYTLESQYQFLRVAVTDGSLQYNAQNPVNYVLNIEFNANLRDDMYGIYHSWYRNQGSDIAIRWMATTQFQATAARYAFPRYDGPSFKATFDVTIRRSSEYKSWFCTSVEKTEPAPESLPGYLDDIYHTTPVMSTYLLALIVADYDAVQEPSTVEGLHEVIARPGAIINGQGAYAQEVGQKLLAWMSDHTDYNFFSQNPNLKMTQAAIPDFGAGAMENWGLLTYREAYLLYDEKHTNSYFKQLIAYILSHEIAHMWFGNLVTNDWWDVLWLNEGFARYYQYFLTDAVETYMGLGTRFITEQVHTSLLSDSSNNPHPLTNPGVGSPASVSAMFSTLTYNKGAAIIRMTEHLLGSNVHREGLRNYLKNRNFGTAKPIDLFNELDLAGRAAGAFDAYGANFNFVDYYNSWTEQAGHPVLDVQINHSTGQMTIYQRRFNINTGYSSESTKYIIPITFTSAPYIDFENTKPSHILTNPVTVIDRNAYGDHWTIFNIQQTGFYRVNYDYYTWDLIIQALRGPDRERIHEYNRAQIVNDVFQFARSGIMEYERAMNILSFLEFETEYAPWVAAMTGFNWLRAGLQGTQYLSKLNEIIIQWSTVVMNKLTYYPIPNETFMDSYLRYQLAPVMCNLGIQACLTAARNQFDDLRNNENEVPVDSRNWVYCNALRSGSADDFQFLWDRFLVANVYTEKILLLQTLGCTSDDDSLTTFMEAIIQPNNIIRRQDYNTAFNTAVAGNEENTQKAFRYIQQNLAAVTLAFGSPVTPLSYVSSRLRSEDEVIAFQTWANQTQAQLSTSYASVYQGSVSTLESIRFTTSIIDDLNNYFLNGNRDPTTTSTATPTTGAPTVTASSLTEPTTPALPDSATSTFVSLFILALAALAHIIL</sequence>
<evidence type="ECO:0000256" key="3">
    <source>
        <dbReference type="ARBA" id="ARBA00022438"/>
    </source>
</evidence>
<dbReference type="GO" id="GO:0006508">
    <property type="term" value="P:proteolysis"/>
    <property type="evidence" value="ECO:0007669"/>
    <property type="project" value="UniProtKB-KW"/>
</dbReference>
<dbReference type="InterPro" id="IPR024571">
    <property type="entry name" value="ERAP1-like_C_dom"/>
</dbReference>
<keyword evidence="10 16" id="KW-0862">Zinc</keyword>
<evidence type="ECO:0000256" key="16">
    <source>
        <dbReference type="PIRSR" id="PIRSR634016-3"/>
    </source>
</evidence>
<feature type="compositionally biased region" description="Low complexity" evidence="18">
    <location>
        <begin position="954"/>
        <end position="973"/>
    </location>
</feature>
<organism evidence="23">
    <name type="scientific">Sesamia inferens</name>
    <name type="common">Purple stem borer</name>
    <dbReference type="NCBI Taxonomy" id="492764"/>
    <lineage>
        <taxon>Eukaryota</taxon>
        <taxon>Metazoa</taxon>
        <taxon>Ecdysozoa</taxon>
        <taxon>Arthropoda</taxon>
        <taxon>Hexapoda</taxon>
        <taxon>Insecta</taxon>
        <taxon>Pterygota</taxon>
        <taxon>Neoptera</taxon>
        <taxon>Endopterygota</taxon>
        <taxon>Lepidoptera</taxon>
        <taxon>Glossata</taxon>
        <taxon>Ditrysia</taxon>
        <taxon>Noctuoidea</taxon>
        <taxon>Noctuidae</taxon>
        <taxon>Amphipyrinae</taxon>
        <taxon>Sesamia</taxon>
    </lineage>
</organism>
<evidence type="ECO:0000256" key="17">
    <source>
        <dbReference type="PIRSR" id="PIRSR634016-4"/>
    </source>
</evidence>
<evidence type="ECO:0000256" key="4">
    <source>
        <dbReference type="ARBA" id="ARBA00022475"/>
    </source>
</evidence>
<dbReference type="Pfam" id="PF11838">
    <property type="entry name" value="ERAP1_C"/>
    <property type="match status" value="1"/>
</dbReference>
<dbReference type="GO" id="GO:0005615">
    <property type="term" value="C:extracellular space"/>
    <property type="evidence" value="ECO:0007669"/>
    <property type="project" value="TreeGrafter"/>
</dbReference>
<evidence type="ECO:0000256" key="18">
    <source>
        <dbReference type="SAM" id="MobiDB-lite"/>
    </source>
</evidence>
<evidence type="ECO:0000256" key="13">
    <source>
        <dbReference type="ARBA" id="ARBA00023180"/>
    </source>
</evidence>
<evidence type="ECO:0000256" key="10">
    <source>
        <dbReference type="ARBA" id="ARBA00022833"/>
    </source>
</evidence>
<dbReference type="PANTHER" id="PTHR11533:SF301">
    <property type="entry name" value="AMINOPEPTIDASE"/>
    <property type="match status" value="1"/>
</dbReference>
<dbReference type="Gene3D" id="2.60.40.1910">
    <property type="match status" value="1"/>
</dbReference>
<dbReference type="FunFam" id="2.60.40.1910:FF:000008">
    <property type="entry name" value="Aminopeptidase"/>
    <property type="match status" value="1"/>
</dbReference>
<dbReference type="GO" id="GO:0043171">
    <property type="term" value="P:peptide catabolic process"/>
    <property type="evidence" value="ECO:0007669"/>
    <property type="project" value="TreeGrafter"/>
</dbReference>
<keyword evidence="13" id="KW-0325">Glycoprotein</keyword>
<evidence type="ECO:0000256" key="1">
    <source>
        <dbReference type="ARBA" id="ARBA00004609"/>
    </source>
</evidence>
<evidence type="ECO:0000259" key="21">
    <source>
        <dbReference type="Pfam" id="PF11838"/>
    </source>
</evidence>
<dbReference type="GO" id="GO:0070006">
    <property type="term" value="F:metalloaminopeptidase activity"/>
    <property type="evidence" value="ECO:0007669"/>
    <property type="project" value="TreeGrafter"/>
</dbReference>
<dbReference type="InterPro" id="IPR014782">
    <property type="entry name" value="Peptidase_M1_dom"/>
</dbReference>
<dbReference type="GO" id="GO:0005886">
    <property type="term" value="C:plasma membrane"/>
    <property type="evidence" value="ECO:0007669"/>
    <property type="project" value="UniProtKB-SubCell"/>
</dbReference>
<feature type="signal peptide" evidence="19">
    <location>
        <begin position="1"/>
        <end position="18"/>
    </location>
</feature>
<evidence type="ECO:0000256" key="5">
    <source>
        <dbReference type="ARBA" id="ARBA00022622"/>
    </source>
</evidence>
<dbReference type="MEROPS" id="M01.013"/>
<feature type="chain" id="PRO_5004373577" evidence="19">
    <location>
        <begin position="19"/>
        <end position="1006"/>
    </location>
</feature>
<evidence type="ECO:0000313" key="23">
    <source>
        <dbReference type="EMBL" id="AEL22855.1"/>
    </source>
</evidence>
<keyword evidence="14" id="KW-0449">Lipoprotein</keyword>
<feature type="binding site" evidence="16">
    <location>
        <position position="380"/>
    </location>
    <ligand>
        <name>Zn(2+)</name>
        <dbReference type="ChEBI" id="CHEBI:29105"/>
        <note>catalytic</note>
    </ligand>
</feature>
<evidence type="ECO:0000256" key="11">
    <source>
        <dbReference type="ARBA" id="ARBA00023049"/>
    </source>
</evidence>
<comment type="similarity">
    <text evidence="2">Belongs to the peptidase M1 family.</text>
</comment>
<dbReference type="FunFam" id="1.10.390.10:FF:000013">
    <property type="entry name" value="Aminopeptidase N"/>
    <property type="match status" value="1"/>
</dbReference>
<dbReference type="SUPFAM" id="SSF55486">
    <property type="entry name" value="Metalloproteases ('zincins'), catalytic domain"/>
    <property type="match status" value="1"/>
</dbReference>
<feature type="domain" description="Peptidase M1 membrane alanine aminopeptidase" evidence="20">
    <location>
        <begin position="300"/>
        <end position="508"/>
    </location>
</feature>
<dbReference type="PRINTS" id="PR00756">
    <property type="entry name" value="ALADIPTASE"/>
</dbReference>
<keyword evidence="8 19" id="KW-0732">Signal</keyword>
<keyword evidence="6" id="KW-0645">Protease</keyword>
<keyword evidence="5" id="KW-0336">GPI-anchor</keyword>
<feature type="domain" description="Aminopeptidase N-like N-terminal" evidence="22">
    <location>
        <begin position="70"/>
        <end position="263"/>
    </location>
</feature>
<accession>R4HHS0</accession>
<feature type="site" description="Transition state stabilizer" evidence="17">
    <location>
        <position position="463"/>
    </location>
</feature>
<dbReference type="CDD" id="cd09601">
    <property type="entry name" value="M1_APN-Q_like"/>
    <property type="match status" value="1"/>
</dbReference>
<dbReference type="InterPro" id="IPR050344">
    <property type="entry name" value="Peptidase_M1_aminopeptidases"/>
</dbReference>
<evidence type="ECO:0000259" key="20">
    <source>
        <dbReference type="Pfam" id="PF01433"/>
    </source>
</evidence>
<dbReference type="Gene3D" id="1.25.50.20">
    <property type="match status" value="1"/>
</dbReference>
<evidence type="ECO:0000256" key="12">
    <source>
        <dbReference type="ARBA" id="ARBA00023136"/>
    </source>
</evidence>
<dbReference type="InterPro" id="IPR027268">
    <property type="entry name" value="Peptidase_M4/M1_CTD_sf"/>
</dbReference>
<dbReference type="Pfam" id="PF17900">
    <property type="entry name" value="Peptidase_M1_N"/>
    <property type="match status" value="1"/>
</dbReference>
<dbReference type="SUPFAM" id="SSF63737">
    <property type="entry name" value="Leukotriene A4 hydrolase N-terminal domain"/>
    <property type="match status" value="1"/>
</dbReference>
<dbReference type="Pfam" id="PF01433">
    <property type="entry name" value="Peptidase_M1"/>
    <property type="match status" value="1"/>
</dbReference>
<keyword evidence="7 16" id="KW-0479">Metal-binding</keyword>
<comment type="subcellular location">
    <subcellularLocation>
        <location evidence="1">Cell membrane</location>
        <topology evidence="1">Lipid-anchor</topology>
        <topology evidence="1">GPI-anchor</topology>
    </subcellularLocation>
</comment>
<feature type="region of interest" description="Disordered" evidence="18">
    <location>
        <begin position="953"/>
        <end position="979"/>
    </location>
</feature>
<keyword evidence="9" id="KW-0378">Hydrolase</keyword>
<evidence type="ECO:0000256" key="6">
    <source>
        <dbReference type="ARBA" id="ARBA00022670"/>
    </source>
</evidence>
<dbReference type="Gene3D" id="1.10.390.10">
    <property type="entry name" value="Neutral Protease Domain 2"/>
    <property type="match status" value="1"/>
</dbReference>
<feature type="binding site" evidence="16">
    <location>
        <position position="399"/>
    </location>
    <ligand>
        <name>Zn(2+)</name>
        <dbReference type="ChEBI" id="CHEBI:29105"/>
        <note>catalytic</note>
    </ligand>
</feature>
<dbReference type="InterPro" id="IPR042097">
    <property type="entry name" value="Aminopeptidase_N-like_N_sf"/>
</dbReference>
<evidence type="ECO:0000256" key="2">
    <source>
        <dbReference type="ARBA" id="ARBA00010136"/>
    </source>
</evidence>
<evidence type="ECO:0000256" key="8">
    <source>
        <dbReference type="ARBA" id="ARBA00022729"/>
    </source>
</evidence>
<protein>
    <submittedName>
        <fullName evidence="23">APN3 protein</fullName>
    </submittedName>
</protein>
<proteinExistence type="evidence at transcript level"/>
<comment type="cofactor">
    <cofactor evidence="16">
        <name>Zn(2+)</name>
        <dbReference type="ChEBI" id="CHEBI:29105"/>
    </cofactor>
    <text evidence="16">Binds 1 zinc ion per subunit.</text>
</comment>
<name>R4HHS0_SESIF</name>
<dbReference type="InterPro" id="IPR045357">
    <property type="entry name" value="Aminopeptidase_N-like_N"/>
</dbReference>
<dbReference type="InterPro" id="IPR034016">
    <property type="entry name" value="M1_APN-typ"/>
</dbReference>
<evidence type="ECO:0000256" key="19">
    <source>
        <dbReference type="SAM" id="SignalP"/>
    </source>
</evidence>
<dbReference type="GO" id="GO:0005737">
    <property type="term" value="C:cytoplasm"/>
    <property type="evidence" value="ECO:0007669"/>
    <property type="project" value="TreeGrafter"/>
</dbReference>
<evidence type="ECO:0000256" key="7">
    <source>
        <dbReference type="ARBA" id="ARBA00022723"/>
    </source>
</evidence>
<dbReference type="EMBL" id="HQ636624">
    <property type="protein sequence ID" value="AEL22855.1"/>
    <property type="molecule type" value="mRNA"/>
</dbReference>
<dbReference type="AlphaFoldDB" id="R4HHS0"/>
<feature type="active site" description="Proton acceptor" evidence="15">
    <location>
        <position position="377"/>
    </location>
</feature>
<dbReference type="Gene3D" id="2.60.40.1730">
    <property type="entry name" value="tricorn interacting facor f3 domain"/>
    <property type="match status" value="1"/>
</dbReference>